<dbReference type="InterPro" id="IPR000421">
    <property type="entry name" value="FA58C"/>
</dbReference>
<feature type="compositionally biased region" description="Polar residues" evidence="3">
    <location>
        <begin position="1108"/>
        <end position="1126"/>
    </location>
</feature>
<feature type="compositionally biased region" description="Low complexity" evidence="3">
    <location>
        <begin position="1134"/>
        <end position="1152"/>
    </location>
</feature>
<organism evidence="7 8">
    <name type="scientific">Candidatus Mediterraneibacter faecigallinarum</name>
    <dbReference type="NCBI Taxonomy" id="2838669"/>
    <lineage>
        <taxon>Bacteria</taxon>
        <taxon>Bacillati</taxon>
        <taxon>Bacillota</taxon>
        <taxon>Clostridia</taxon>
        <taxon>Lachnospirales</taxon>
        <taxon>Lachnospiraceae</taxon>
        <taxon>Mediterraneibacter</taxon>
    </lineage>
</organism>
<dbReference type="Gene3D" id="2.60.120.260">
    <property type="entry name" value="Galactose-binding domain-like"/>
    <property type="match status" value="1"/>
</dbReference>
<keyword evidence="4" id="KW-1133">Transmembrane helix</keyword>
<keyword evidence="4" id="KW-0812">Transmembrane</keyword>
<keyword evidence="4" id="KW-0472">Membrane</keyword>
<dbReference type="GO" id="GO:0016798">
    <property type="term" value="F:hydrolase activity, acting on glycosyl bonds"/>
    <property type="evidence" value="ECO:0007669"/>
    <property type="project" value="UniProtKB-KW"/>
</dbReference>
<keyword evidence="1" id="KW-0378">Hydrolase</keyword>
<gene>
    <name evidence="7" type="ORF">H9757_06190</name>
</gene>
<dbReference type="AlphaFoldDB" id="A0A9D2NWC2"/>
<proteinExistence type="predicted"/>
<feature type="chain" id="PRO_5039093888" evidence="5">
    <location>
        <begin position="27"/>
        <end position="1191"/>
    </location>
</feature>
<keyword evidence="5" id="KW-0732">Signal</keyword>
<evidence type="ECO:0000313" key="8">
    <source>
        <dbReference type="Proteomes" id="UP000823894"/>
    </source>
</evidence>
<feature type="signal peptide" evidence="5">
    <location>
        <begin position="1"/>
        <end position="26"/>
    </location>
</feature>
<dbReference type="Pfam" id="PF07554">
    <property type="entry name" value="FIVAR"/>
    <property type="match status" value="6"/>
</dbReference>
<evidence type="ECO:0000259" key="6">
    <source>
        <dbReference type="Pfam" id="PF00754"/>
    </source>
</evidence>
<feature type="coiled-coil region" evidence="2">
    <location>
        <begin position="724"/>
        <end position="755"/>
    </location>
</feature>
<protein>
    <submittedName>
        <fullName evidence="7">FIVAR domain-containing protein</fullName>
    </submittedName>
</protein>
<name>A0A9D2NWC2_9FIRM</name>
<evidence type="ECO:0000256" key="4">
    <source>
        <dbReference type="SAM" id="Phobius"/>
    </source>
</evidence>
<evidence type="ECO:0000256" key="5">
    <source>
        <dbReference type="SAM" id="SignalP"/>
    </source>
</evidence>
<keyword evidence="2" id="KW-0175">Coiled coil</keyword>
<evidence type="ECO:0000313" key="7">
    <source>
        <dbReference type="EMBL" id="HJC38633.1"/>
    </source>
</evidence>
<dbReference type="Gene3D" id="1.20.1270.90">
    <property type="entry name" value="AF1782-like"/>
    <property type="match status" value="4"/>
</dbReference>
<evidence type="ECO:0000256" key="2">
    <source>
        <dbReference type="SAM" id="Coils"/>
    </source>
</evidence>
<dbReference type="SUPFAM" id="SSF49785">
    <property type="entry name" value="Galactose-binding domain-like"/>
    <property type="match status" value="1"/>
</dbReference>
<evidence type="ECO:0000256" key="1">
    <source>
        <dbReference type="ARBA" id="ARBA00023295"/>
    </source>
</evidence>
<keyword evidence="1" id="KW-0326">Glycosidase</keyword>
<feature type="region of interest" description="Disordered" evidence="3">
    <location>
        <begin position="1108"/>
        <end position="1162"/>
    </location>
</feature>
<accession>A0A9D2NWC2</accession>
<comment type="caution">
    <text evidence="7">The sequence shown here is derived from an EMBL/GenBank/DDBJ whole genome shotgun (WGS) entry which is preliminary data.</text>
</comment>
<feature type="domain" description="F5/8 type C" evidence="6">
    <location>
        <begin position="414"/>
        <end position="536"/>
    </location>
</feature>
<feature type="transmembrane region" description="Helical" evidence="4">
    <location>
        <begin position="1166"/>
        <end position="1185"/>
    </location>
</feature>
<evidence type="ECO:0000256" key="3">
    <source>
        <dbReference type="SAM" id="MobiDB-lite"/>
    </source>
</evidence>
<reference evidence="7" key="1">
    <citation type="journal article" date="2021" name="PeerJ">
        <title>Extensive microbial diversity within the chicken gut microbiome revealed by metagenomics and culture.</title>
        <authorList>
            <person name="Gilroy R."/>
            <person name="Ravi A."/>
            <person name="Getino M."/>
            <person name="Pursley I."/>
            <person name="Horton D.L."/>
            <person name="Alikhan N.F."/>
            <person name="Baker D."/>
            <person name="Gharbi K."/>
            <person name="Hall N."/>
            <person name="Watson M."/>
            <person name="Adriaenssens E.M."/>
            <person name="Foster-Nyarko E."/>
            <person name="Jarju S."/>
            <person name="Secka A."/>
            <person name="Antonio M."/>
            <person name="Oren A."/>
            <person name="Chaudhuri R.R."/>
            <person name="La Ragione R."/>
            <person name="Hildebrand F."/>
            <person name="Pallen M.J."/>
        </authorList>
    </citation>
    <scope>NUCLEOTIDE SEQUENCE</scope>
    <source>
        <strain evidence="7">ChiGjej1B1-1692</strain>
    </source>
</reference>
<dbReference type="Gene3D" id="1.20.1270.70">
    <property type="entry name" value="Designed single chain three-helix bundle"/>
    <property type="match status" value="2"/>
</dbReference>
<dbReference type="EMBL" id="DWWK01000092">
    <property type="protein sequence ID" value="HJC38633.1"/>
    <property type="molecule type" value="Genomic_DNA"/>
</dbReference>
<reference evidence="7" key="2">
    <citation type="submission" date="2021-04" db="EMBL/GenBank/DDBJ databases">
        <authorList>
            <person name="Gilroy R."/>
        </authorList>
    </citation>
    <scope>NUCLEOTIDE SEQUENCE</scope>
    <source>
        <strain evidence="7">ChiGjej1B1-1692</strain>
    </source>
</reference>
<dbReference type="InterPro" id="IPR008979">
    <property type="entry name" value="Galactose-bd-like_sf"/>
</dbReference>
<sequence length="1191" mass="130397">MKRTKGLQRVLALSLACGLILTPAMQSNVYAEDQLPVTRYATPEQALTSFDTDSATTDKTAKKVIFGKDATGASLEWYIAGQDPVGGGLVLVSAEPYETALIFNSEGPNRPKDYVSDPAILYESGDPAQVYYNHYGTSDLRSVLNGEESLSVHFTQSEQDMLMESTVGTTDTLNSVIYKTVDKVYLPSAGSHEFQDKDRNGPLKFLVGSSTEENASGSLVFSSDYWLARPLSFYTRSPRPTLSYHVLTARFFGSNHEVGTADLDDPVNTVAVIQIALDTIDHFEADSSDAAFRIVYKDEIPEEPDPESFGEVIINDAGNAIDIRGITEEVTLYVEKNGNTYSKSISSDISYPLNLLSFDGTFIENLDGASVYIEKDGVKEYARQREPDEYDNVLVTDEEESVVSVTDNNHVPNDSSQGPAEYAFDNDRSTFYHTEWNPEYTVSADQPAVVTIEFDEVMNDIHQMAYLQRRDGGKGNFIHFQINYKVNEEDEWTLAQDVTFDGTSDSEMRFVSFEPIDAKYIQLVVTEGSGSHAAASEIDFFRKEDKKYEELDAAVENAKSFIENGENYTEESISDIRSELEKAEAVRNDPDASLEDIQNAITSLNNAVDLAEPVNLAELQRIYDEAGKITNDNYTGSTWAKLQNSLSAATELLIGSGRTYEKVEAAIQAIENAIDGLRYNLDLSALQALVNECSELVEDDYEAAEWPAFTEALEEAEAILSSTEQITQEQVDTAKAELQNAKDSLRAKFDKTELRALIEHCDEYMFSQSGYTKEAYDNLQEVLDEAELVEQDTDTTQEAIDKAIEDLKAAEEYLLANKIPDNIKHMLRDLLAEIGDFIASPDNEALYTSESWSSLETVYTEAKEYYDSLGLPQNPMRELYKHYTALVEAKEGLEPAKEMEEISTAVLEYALSLAQTADTEGVLDSVVEIFNDAKASAQDILERVQAGDASVTQDMVDESWQNLIKAMQYLSFKQGDKTDLQKVIGLADSLDLSQYLDEGQQAFNDALAAAEAVLADGNAMQDEADQAWKALLKAMSELRLKPSKDALEDLIASAESLSTEGADEETVSVFHSALARAMGVFEDDQATEAEVASAEKELQSAIDQMLASTGGSTENPSQPGGSDGNTDGSGKTGTGNVNSGGSQNSGSNGSKTAASGSKAVKTGDSMFPIAGSAAVMAMAAAVIVLQRKKRS</sequence>
<dbReference type="Proteomes" id="UP000823894">
    <property type="component" value="Unassembled WGS sequence"/>
</dbReference>
<dbReference type="Pfam" id="PF00754">
    <property type="entry name" value="F5_F8_type_C"/>
    <property type="match status" value="1"/>
</dbReference>